<evidence type="ECO:0000259" key="1">
    <source>
        <dbReference type="Pfam" id="PF13472"/>
    </source>
</evidence>
<dbReference type="EMBL" id="JACHHW010000001">
    <property type="protein sequence ID" value="MBB5186171.1"/>
    <property type="molecule type" value="Genomic_DNA"/>
</dbReference>
<dbReference type="CDD" id="cd01836">
    <property type="entry name" value="FeeA_FeeB_like"/>
    <property type="match status" value="1"/>
</dbReference>
<accession>A0A840R172</accession>
<reference evidence="2 3" key="1">
    <citation type="submission" date="2020-08" db="EMBL/GenBank/DDBJ databases">
        <title>Genomic Encyclopedia of Type Strains, Phase IV (KMG-IV): sequencing the most valuable type-strain genomes for metagenomic binning, comparative biology and taxonomic classification.</title>
        <authorList>
            <person name="Goeker M."/>
        </authorList>
    </citation>
    <scope>NUCLEOTIDE SEQUENCE [LARGE SCALE GENOMIC DNA]</scope>
    <source>
        <strain evidence="2 3">DSM 25701</strain>
    </source>
</reference>
<gene>
    <name evidence="2" type="ORF">HNQ57_000430</name>
</gene>
<evidence type="ECO:0000313" key="3">
    <source>
        <dbReference type="Proteomes" id="UP000536640"/>
    </source>
</evidence>
<dbReference type="GO" id="GO:0016788">
    <property type="term" value="F:hydrolase activity, acting on ester bonds"/>
    <property type="evidence" value="ECO:0007669"/>
    <property type="project" value="UniProtKB-ARBA"/>
</dbReference>
<dbReference type="InterPro" id="IPR036514">
    <property type="entry name" value="SGNH_hydro_sf"/>
</dbReference>
<dbReference type="Gene3D" id="3.40.50.1110">
    <property type="entry name" value="SGNH hydrolase"/>
    <property type="match status" value="1"/>
</dbReference>
<dbReference type="SUPFAM" id="SSF52266">
    <property type="entry name" value="SGNH hydrolase"/>
    <property type="match status" value="1"/>
</dbReference>
<name>A0A840R172_9GAMM</name>
<evidence type="ECO:0000313" key="2">
    <source>
        <dbReference type="EMBL" id="MBB5186171.1"/>
    </source>
</evidence>
<feature type="domain" description="SGNH hydrolase-type esterase" evidence="1">
    <location>
        <begin position="50"/>
        <end position="219"/>
    </location>
</feature>
<dbReference type="Proteomes" id="UP000536640">
    <property type="component" value="Unassembled WGS sequence"/>
</dbReference>
<protein>
    <submittedName>
        <fullName evidence="2">Lysophospholipase L1-like esterase</fullName>
    </submittedName>
</protein>
<organism evidence="2 3">
    <name type="scientific">Zhongshania antarctica</name>
    <dbReference type="NCBI Taxonomy" id="641702"/>
    <lineage>
        <taxon>Bacteria</taxon>
        <taxon>Pseudomonadati</taxon>
        <taxon>Pseudomonadota</taxon>
        <taxon>Gammaproteobacteria</taxon>
        <taxon>Cellvibrionales</taxon>
        <taxon>Spongiibacteraceae</taxon>
        <taxon>Zhongshania</taxon>
    </lineage>
</organism>
<keyword evidence="3" id="KW-1185">Reference proteome</keyword>
<dbReference type="AlphaFoldDB" id="A0A840R172"/>
<comment type="caution">
    <text evidence="2">The sequence shown here is derived from an EMBL/GenBank/DDBJ whole genome shotgun (WGS) entry which is preliminary data.</text>
</comment>
<dbReference type="RefSeq" id="WP_184460963.1">
    <property type="nucleotide sequence ID" value="NZ_JACHHW010000001.1"/>
</dbReference>
<dbReference type="Pfam" id="PF13472">
    <property type="entry name" value="Lipase_GDSL_2"/>
    <property type="match status" value="1"/>
</dbReference>
<sequence>MLYHLGFILIGPVLFVQGKYVKRVTPKLPEPEGHRHGQVGQGKGLSLLIVGDSAAAGVGVDHQQRALSGRLVAPLSKTNAVSWKLIAQSGDTSRQLLDRLHAMPQEEFDSAVVSIGVNDVTGLTRASAWAGNVRLIVQLLTEKFGVRRVYLSSIPPMHLFPALPNPLRWWLGLRANQFNVLMSAVAESERSCIYVPIPYSGDLSAIAADGFHPGAEAYTVWGDCVAELIQRGVDEQTG</sequence>
<dbReference type="InterPro" id="IPR013830">
    <property type="entry name" value="SGNH_hydro"/>
</dbReference>
<proteinExistence type="predicted"/>